<dbReference type="SUPFAM" id="SSF56112">
    <property type="entry name" value="Protein kinase-like (PK-like)"/>
    <property type="match status" value="1"/>
</dbReference>
<keyword evidence="3 8" id="KW-0418">Kinase</keyword>
<dbReference type="PATRIC" id="fig|408015.6.peg.2436"/>
<dbReference type="HOGENOM" id="CLU_000288_63_44_11"/>
<sequence length="431" mass="44835">MNMIPERIGRYVVVRELGTGGMGEVFLAYSPAGAPVAVKLIRGDRLDPHARQRFEREALIARTVSGTDRVARFLDADPYADRPWMAMEYVPGGTLLEGVDEHGPLPPALVASAGALLAEGLSAVHAVGLLHRDLKPQNVIMGEGGPSIIDFGLGAITEAGHATLTRSGVVIGTIRCMPPEQALGEGDPSPAGDVYGLGTVLLYAASGHYPYDGNGWEAVHRKVVLRETAPDLSGLPAGPLHDLLAAMLAHDPHARPGLEEVGEICATLLRDAGLSPALGRRALITRTFRPAETAPEERMTPSIEERLRRLEEQFGARLDEDALDAVGAPRSGDADAPAEPGASSGAHGSGSHRSRAADGPGEPGAPAASGRSPEQAAQPGPAAGTTHPETDDSTTATGARQLTGGGHKARLPASRRVADELRAAYATGPQL</sequence>
<keyword evidence="1" id="KW-0808">Transferase</keyword>
<gene>
    <name evidence="8" type="ORF">SXIM_24000</name>
</gene>
<evidence type="ECO:0000256" key="6">
    <source>
        <dbReference type="SAM" id="MobiDB-lite"/>
    </source>
</evidence>
<evidence type="ECO:0000313" key="8">
    <source>
        <dbReference type="EMBL" id="AKG43784.1"/>
    </source>
</evidence>
<dbReference type="GO" id="GO:0004674">
    <property type="term" value="F:protein serine/threonine kinase activity"/>
    <property type="evidence" value="ECO:0007669"/>
    <property type="project" value="TreeGrafter"/>
</dbReference>
<dbReference type="STRING" id="408015.SXIM_24000"/>
<keyword evidence="2 5" id="KW-0547">Nucleotide-binding</keyword>
<dbReference type="SMART" id="SM00220">
    <property type="entry name" value="S_TKc"/>
    <property type="match status" value="1"/>
</dbReference>
<dbReference type="AlphaFoldDB" id="A0A0F7FV90"/>
<evidence type="ECO:0000256" key="2">
    <source>
        <dbReference type="ARBA" id="ARBA00022741"/>
    </source>
</evidence>
<dbReference type="Proteomes" id="UP000034034">
    <property type="component" value="Chromosome"/>
</dbReference>
<keyword evidence="9" id="KW-1185">Reference proteome</keyword>
<feature type="domain" description="Protein kinase" evidence="7">
    <location>
        <begin position="11"/>
        <end position="269"/>
    </location>
</feature>
<feature type="region of interest" description="Disordered" evidence="6">
    <location>
        <begin position="326"/>
        <end position="416"/>
    </location>
</feature>
<keyword evidence="4 5" id="KW-0067">ATP-binding</keyword>
<dbReference type="GO" id="GO:0005524">
    <property type="term" value="F:ATP binding"/>
    <property type="evidence" value="ECO:0007669"/>
    <property type="project" value="UniProtKB-UniRule"/>
</dbReference>
<proteinExistence type="predicted"/>
<dbReference type="InterPro" id="IPR011009">
    <property type="entry name" value="Kinase-like_dom_sf"/>
</dbReference>
<dbReference type="PANTHER" id="PTHR43289:SF34">
    <property type="entry name" value="SERINE_THREONINE-PROTEIN KINASE YBDM-RELATED"/>
    <property type="match status" value="1"/>
</dbReference>
<dbReference type="InterPro" id="IPR000719">
    <property type="entry name" value="Prot_kinase_dom"/>
</dbReference>
<evidence type="ECO:0000313" key="9">
    <source>
        <dbReference type="Proteomes" id="UP000034034"/>
    </source>
</evidence>
<dbReference type="Gene3D" id="3.30.200.20">
    <property type="entry name" value="Phosphorylase Kinase, domain 1"/>
    <property type="match status" value="1"/>
</dbReference>
<evidence type="ECO:0000256" key="4">
    <source>
        <dbReference type="ARBA" id="ARBA00022840"/>
    </source>
</evidence>
<dbReference type="EMBL" id="CP009922">
    <property type="protein sequence ID" value="AKG43784.1"/>
    <property type="molecule type" value="Genomic_DNA"/>
</dbReference>
<dbReference type="Pfam" id="PF00069">
    <property type="entry name" value="Pkinase"/>
    <property type="match status" value="1"/>
</dbReference>
<evidence type="ECO:0000259" key="7">
    <source>
        <dbReference type="PROSITE" id="PS50011"/>
    </source>
</evidence>
<dbReference type="KEGG" id="sxi:SXIM_24000"/>
<dbReference type="PROSITE" id="PS00107">
    <property type="entry name" value="PROTEIN_KINASE_ATP"/>
    <property type="match status" value="1"/>
</dbReference>
<reference evidence="8" key="1">
    <citation type="submission" date="2019-08" db="EMBL/GenBank/DDBJ databases">
        <title>Complete genome sequence of a mangrove-derived Streptomyces xiamenensis.</title>
        <authorList>
            <person name="Xu J."/>
        </authorList>
    </citation>
    <scope>NUCLEOTIDE SEQUENCE</scope>
    <source>
        <strain evidence="8">318</strain>
    </source>
</reference>
<dbReference type="PROSITE" id="PS00108">
    <property type="entry name" value="PROTEIN_KINASE_ST"/>
    <property type="match status" value="1"/>
</dbReference>
<evidence type="ECO:0000256" key="1">
    <source>
        <dbReference type="ARBA" id="ARBA00022679"/>
    </source>
</evidence>
<dbReference type="InterPro" id="IPR008271">
    <property type="entry name" value="Ser/Thr_kinase_AS"/>
</dbReference>
<accession>A0A0F7FV90</accession>
<dbReference type="CDD" id="cd14014">
    <property type="entry name" value="STKc_PknB_like"/>
    <property type="match status" value="1"/>
</dbReference>
<dbReference type="InterPro" id="IPR017441">
    <property type="entry name" value="Protein_kinase_ATP_BS"/>
</dbReference>
<organism evidence="8 9">
    <name type="scientific">Streptomyces xiamenensis</name>
    <dbReference type="NCBI Taxonomy" id="408015"/>
    <lineage>
        <taxon>Bacteria</taxon>
        <taxon>Bacillati</taxon>
        <taxon>Actinomycetota</taxon>
        <taxon>Actinomycetes</taxon>
        <taxon>Kitasatosporales</taxon>
        <taxon>Streptomycetaceae</taxon>
        <taxon>Streptomyces</taxon>
    </lineage>
</organism>
<feature type="compositionally biased region" description="Low complexity" evidence="6">
    <location>
        <begin position="334"/>
        <end position="386"/>
    </location>
</feature>
<name>A0A0F7FV90_9ACTN</name>
<dbReference type="PANTHER" id="PTHR43289">
    <property type="entry name" value="MITOGEN-ACTIVATED PROTEIN KINASE KINASE KINASE 20-RELATED"/>
    <property type="match status" value="1"/>
</dbReference>
<dbReference type="Gene3D" id="1.10.510.10">
    <property type="entry name" value="Transferase(Phosphotransferase) domain 1"/>
    <property type="match status" value="1"/>
</dbReference>
<dbReference type="PROSITE" id="PS50011">
    <property type="entry name" value="PROTEIN_KINASE_DOM"/>
    <property type="match status" value="1"/>
</dbReference>
<feature type="binding site" evidence="5">
    <location>
        <position position="39"/>
    </location>
    <ligand>
        <name>ATP</name>
        <dbReference type="ChEBI" id="CHEBI:30616"/>
    </ligand>
</feature>
<protein>
    <submittedName>
        <fullName evidence="8">Protein kinase family protein</fullName>
    </submittedName>
</protein>
<evidence type="ECO:0000256" key="3">
    <source>
        <dbReference type="ARBA" id="ARBA00022777"/>
    </source>
</evidence>
<evidence type="ECO:0000256" key="5">
    <source>
        <dbReference type="PROSITE-ProRule" id="PRU10141"/>
    </source>
</evidence>